<sequence length="92" mass="10675">MGILKIFPPKNINSWYGYRTRNSKKNMRNWVLAQKTSANIGLVVSIIVILYQILIDMIFEQGSLTRFTTMVLWSIGMVLTIYLTERKLKGHP</sequence>
<organism evidence="2 3">
    <name type="scientific">Cerina litoralis</name>
    <dbReference type="NCBI Taxonomy" id="2874477"/>
    <lineage>
        <taxon>Bacteria</taxon>
        <taxon>Pseudomonadati</taxon>
        <taxon>Bacteroidota</taxon>
        <taxon>Flavobacteriia</taxon>
        <taxon>Flavobacteriales</taxon>
        <taxon>Flavobacteriaceae</taxon>
        <taxon>Cerina</taxon>
    </lineage>
</organism>
<dbReference type="EMBL" id="JAIRBC010000006">
    <property type="protein sequence ID" value="MCG2460159.1"/>
    <property type="molecule type" value="Genomic_DNA"/>
</dbReference>
<evidence type="ECO:0000256" key="1">
    <source>
        <dbReference type="SAM" id="Phobius"/>
    </source>
</evidence>
<feature type="transmembrane region" description="Helical" evidence="1">
    <location>
        <begin position="67"/>
        <end position="84"/>
    </location>
</feature>
<dbReference type="Proteomes" id="UP001200642">
    <property type="component" value="Unassembled WGS sequence"/>
</dbReference>
<evidence type="ECO:0000313" key="2">
    <source>
        <dbReference type="EMBL" id="MCG2460159.1"/>
    </source>
</evidence>
<gene>
    <name evidence="2" type="ORF">K8352_05325</name>
</gene>
<accession>A0AAE3ETW5</accession>
<dbReference type="AlphaFoldDB" id="A0AAE3ETW5"/>
<evidence type="ECO:0000313" key="3">
    <source>
        <dbReference type="Proteomes" id="UP001200642"/>
    </source>
</evidence>
<dbReference type="InterPro" id="IPR025962">
    <property type="entry name" value="SdpI/YhfL"/>
</dbReference>
<name>A0AAE3ETW5_9FLAO</name>
<comment type="caution">
    <text evidence="2">The sequence shown here is derived from an EMBL/GenBank/DDBJ whole genome shotgun (WGS) entry which is preliminary data.</text>
</comment>
<feature type="transmembrane region" description="Helical" evidence="1">
    <location>
        <begin position="37"/>
        <end position="55"/>
    </location>
</feature>
<keyword evidence="3" id="KW-1185">Reference proteome</keyword>
<protein>
    <submittedName>
        <fullName evidence="2">SdpI family protein</fullName>
    </submittedName>
</protein>
<reference evidence="2" key="1">
    <citation type="submission" date="2023-02" db="EMBL/GenBank/DDBJ databases">
        <title>Genome of Flavobacteriaceae gen. nov. sp. strain F89.</title>
        <authorList>
            <person name="Wang Y."/>
        </authorList>
    </citation>
    <scope>NUCLEOTIDE SEQUENCE</scope>
    <source>
        <strain evidence="2">F89</strain>
    </source>
</reference>
<keyword evidence="1" id="KW-0812">Transmembrane</keyword>
<keyword evidence="1" id="KW-0472">Membrane</keyword>
<dbReference type="Pfam" id="PF13630">
    <property type="entry name" value="SdpI"/>
    <property type="match status" value="1"/>
</dbReference>
<proteinExistence type="predicted"/>
<keyword evidence="1" id="KW-1133">Transmembrane helix</keyword>